<evidence type="ECO:0000256" key="1">
    <source>
        <dbReference type="ARBA" id="ARBA00004184"/>
    </source>
</evidence>
<organism evidence="7 8">
    <name type="scientific">Testicularia cyperi</name>
    <dbReference type="NCBI Taxonomy" id="1882483"/>
    <lineage>
        <taxon>Eukaryota</taxon>
        <taxon>Fungi</taxon>
        <taxon>Dikarya</taxon>
        <taxon>Basidiomycota</taxon>
        <taxon>Ustilaginomycotina</taxon>
        <taxon>Ustilaginomycetes</taxon>
        <taxon>Ustilaginales</taxon>
        <taxon>Anthracoideaceae</taxon>
        <taxon>Testicularia</taxon>
    </lineage>
</organism>
<feature type="compositionally biased region" description="Polar residues" evidence="5">
    <location>
        <begin position="793"/>
        <end position="802"/>
    </location>
</feature>
<dbReference type="InterPro" id="IPR019452">
    <property type="entry name" value="VPS39/TGF_beta_rcpt-assoc_1"/>
</dbReference>
<feature type="compositionally biased region" description="Low complexity" evidence="5">
    <location>
        <begin position="82"/>
        <end position="101"/>
    </location>
</feature>
<gene>
    <name evidence="7" type="ORF">BCV70DRAFT_118819</name>
</gene>
<dbReference type="InParanoid" id="A0A317XMA9"/>
<name>A0A317XMA9_9BASI</name>
<dbReference type="GO" id="GO:0006886">
    <property type="term" value="P:intracellular protein transport"/>
    <property type="evidence" value="ECO:0007669"/>
    <property type="project" value="UniProtKB-UniRule"/>
</dbReference>
<feature type="region of interest" description="Disordered" evidence="5">
    <location>
        <begin position="407"/>
        <end position="430"/>
    </location>
</feature>
<feature type="compositionally biased region" description="Polar residues" evidence="5">
    <location>
        <begin position="376"/>
        <end position="385"/>
    </location>
</feature>
<evidence type="ECO:0000256" key="2">
    <source>
        <dbReference type="ARBA" id="ARBA00023136"/>
    </source>
</evidence>
<feature type="domain" description="CNH" evidence="6">
    <location>
        <begin position="15"/>
        <end position="566"/>
    </location>
</feature>
<dbReference type="Proteomes" id="UP000246740">
    <property type="component" value="Unassembled WGS sequence"/>
</dbReference>
<feature type="region of interest" description="Disordered" evidence="5">
    <location>
        <begin position="736"/>
        <end position="769"/>
    </location>
</feature>
<dbReference type="PANTHER" id="PTHR12894">
    <property type="entry name" value="CNH DOMAIN CONTAINING"/>
    <property type="match status" value="1"/>
</dbReference>
<sequence>MHTAFDAAPLLSGVKGKPEALVVHGVKLILGSASGSLNIYRLDQASSTSKSTQNDDESEGGDASSIASTSRDASPRKPGPQASSRTAISTSITGPSTSTWSRPVQTAEGFSRRPIEQLGVIKETNQLVSLSDGYVSLHDLATLEPHVQLTQTKGALTFSIDTSIQKRLANAAPDYGPGPLGGGRASVRGTQFLPPSAHTGRAFRPGAVGDLNNNGGQTGTISRNRMSVFDIPSKDWQAASMRGMDAMAKYKEQERRKAMEEARYGGGGGAADGESNENGIMTLVTVLAVGLKRKIIFFRWVDGEFWDTREIGLQHTPRSLAFVTPTKLFMGYNATEYGVLAIPLAADSTVSYTHPSSSYGGSSSNASRREPVAHPPTNSTSGPLVDLTSPTLSAWHVDDFDIAETLEAAGGGTGDGTGNTSQSGGAAANTSTQSSAAATGFGAALGGLGGLGGYVGLGSKGKMSVLQVDGGEVLFVHATSGLFLGADGRPTRREGIDWPFNPLEVAFARPYVFALLPPGSVPALKNSSLPNANFPILQIRSIGTLYAVQTLCFPPLSTSSTSRPKPTPAASSSLLTSSLSLSSSSSASVTPPQVRLLTTSSSSKPPVYVVVSPSDRTTLEKEGSVVWRLEMQGWSRQIDELVEKGEFEEALGLLDSVDNVILEDKDERRAHVQSLYALTLFADGKFDDAIEMFMELDTNPAKVIALYPNSVAGDLTRSKSEWFPIFGGKTPARMLGASSVEGRGDHDADASQLSSSPTPSHATAQSVAGTARSRLGAFLPARRPQSIIGESMLGSSPTQSSPGKPRPAGRSALGQGQDAESMAETGSIRSVKTTAREAPEMKATSSTATATSTGTGTGINDAGVDPANRKALDALGRFLADRRRIFKPILEADPHLESKDHMAMSQIKRDTNWLLSLPNRPFADLDKEELIATAQTVDTALFKVFLETKPALLGPLCRIENWCEVEQVEELLKQRKKFSELIALYGGKEMHSKALGLLQQFAEDEDEDEEKVRPTMQYLQNLGPEFIDTILETSHWVLRLNATLGIEIFTADTGRVGSWPRLNIVDDLNTFDKDLCAIYLEHIITNADEADPELHDKLIRLYLGKAAKLRQETSGATPNTETDDDPVKGRAKVMQKLLGFLRSSTQYRPEQILVRLPADDDDRDMYEARALLLGRMGQHEGALGIYVRKLDDLVMAEEYCKDVWQALKRSIANKTGAYAPPYSATNARRGTTRRPQIQTKVPPQSIFIDDEQKQRADKEVFLTLVKIYLNASSTAPGSASGSDRDRAGMRLEAALGILERHAAKIDLGAALGLLPAQSVSLYQVSKFININLRDQTRQQNEAAILKQISAARSQQLQDTRMRLESRRVRVEEHRTCPACHKRLGNSVVAVNPVSGAVLHYFCSIHGQSSQSH</sequence>
<evidence type="ECO:0000256" key="3">
    <source>
        <dbReference type="ARBA" id="ARBA00038201"/>
    </source>
</evidence>
<feature type="region of interest" description="Disordered" evidence="5">
    <location>
        <begin position="353"/>
        <end position="385"/>
    </location>
</feature>
<feature type="compositionally biased region" description="Polar residues" evidence="5">
    <location>
        <begin position="751"/>
        <end position="768"/>
    </location>
</feature>
<proteinExistence type="inferred from homology"/>
<dbReference type="Pfam" id="PF10367">
    <property type="entry name" value="zf-Vps39_C"/>
    <property type="match status" value="1"/>
</dbReference>
<feature type="region of interest" description="Disordered" evidence="5">
    <location>
        <begin position="46"/>
        <end position="106"/>
    </location>
</feature>
<comment type="similarity">
    <text evidence="3">Belongs to the VAM6/VPS39 family.</text>
</comment>
<dbReference type="Pfam" id="PF10366">
    <property type="entry name" value="Vps39_1"/>
    <property type="match status" value="1"/>
</dbReference>
<dbReference type="STRING" id="1882483.A0A317XMA9"/>
<protein>
    <recommendedName>
        <fullName evidence="6">CNH domain-containing protein</fullName>
    </recommendedName>
</protein>
<feature type="region of interest" description="Disordered" evidence="5">
    <location>
        <begin position="789"/>
        <end position="866"/>
    </location>
</feature>
<evidence type="ECO:0000256" key="5">
    <source>
        <dbReference type="SAM" id="MobiDB-lite"/>
    </source>
</evidence>
<comment type="subcellular location">
    <subcellularLocation>
        <location evidence="1">Endomembrane system</location>
        <topology evidence="1">Peripheral membrane protein</topology>
    </subcellularLocation>
</comment>
<feature type="compositionally biased region" description="Low complexity" evidence="5">
    <location>
        <begin position="418"/>
        <end position="430"/>
    </location>
</feature>
<keyword evidence="8" id="KW-1185">Reference proteome</keyword>
<dbReference type="GO" id="GO:0012505">
    <property type="term" value="C:endomembrane system"/>
    <property type="evidence" value="ECO:0007669"/>
    <property type="project" value="UniProtKB-SubCell"/>
</dbReference>
<feature type="repeat" description="CHCR" evidence="4">
    <location>
        <begin position="1049"/>
        <end position="1225"/>
    </location>
</feature>
<dbReference type="PROSITE" id="PS50236">
    <property type="entry name" value="CHCR"/>
    <property type="match status" value="1"/>
</dbReference>
<dbReference type="InterPro" id="IPR019453">
    <property type="entry name" value="VPS39/TGFA1_Znf"/>
</dbReference>
<dbReference type="GO" id="GO:0034058">
    <property type="term" value="P:endosomal vesicle fusion"/>
    <property type="evidence" value="ECO:0007669"/>
    <property type="project" value="TreeGrafter"/>
</dbReference>
<dbReference type="FunCoup" id="A0A317XMA9">
    <property type="interactions" value="707"/>
</dbReference>
<dbReference type="InterPro" id="IPR000547">
    <property type="entry name" value="Clathrin_H-chain/VPS_repeat"/>
</dbReference>
<evidence type="ECO:0000313" key="7">
    <source>
        <dbReference type="EMBL" id="PWY99444.1"/>
    </source>
</evidence>
<accession>A0A317XMA9</accession>
<feature type="compositionally biased region" description="Low complexity" evidence="5">
    <location>
        <begin position="843"/>
        <end position="854"/>
    </location>
</feature>
<dbReference type="EMBL" id="KZ819195">
    <property type="protein sequence ID" value="PWY99444.1"/>
    <property type="molecule type" value="Genomic_DNA"/>
</dbReference>
<dbReference type="PANTHER" id="PTHR12894:SF49">
    <property type="entry name" value="VAM6_VPS39-LIKE PROTEIN"/>
    <property type="match status" value="1"/>
</dbReference>
<dbReference type="InterPro" id="IPR032914">
    <property type="entry name" value="Vam6/VPS39/TRAP1"/>
</dbReference>
<evidence type="ECO:0000256" key="4">
    <source>
        <dbReference type="PROSITE-ProRule" id="PRU01006"/>
    </source>
</evidence>
<dbReference type="GO" id="GO:0000329">
    <property type="term" value="C:fungal-type vacuole membrane"/>
    <property type="evidence" value="ECO:0007669"/>
    <property type="project" value="TreeGrafter"/>
</dbReference>
<keyword evidence="2" id="KW-0472">Membrane</keyword>
<evidence type="ECO:0000259" key="6">
    <source>
        <dbReference type="PROSITE" id="PS50219"/>
    </source>
</evidence>
<evidence type="ECO:0000313" key="8">
    <source>
        <dbReference type="Proteomes" id="UP000246740"/>
    </source>
</evidence>
<reference evidence="7 8" key="1">
    <citation type="journal article" date="2018" name="Mol. Biol. Evol.">
        <title>Broad Genomic Sampling Reveals a Smut Pathogenic Ancestry of the Fungal Clade Ustilaginomycotina.</title>
        <authorList>
            <person name="Kijpornyongpan T."/>
            <person name="Mondo S.J."/>
            <person name="Barry K."/>
            <person name="Sandor L."/>
            <person name="Lee J."/>
            <person name="Lipzen A."/>
            <person name="Pangilinan J."/>
            <person name="LaButti K."/>
            <person name="Hainaut M."/>
            <person name="Henrissat B."/>
            <person name="Grigoriev I.V."/>
            <person name="Spatafora J.W."/>
            <person name="Aime M.C."/>
        </authorList>
    </citation>
    <scope>NUCLEOTIDE SEQUENCE [LARGE SCALE GENOMIC DNA]</scope>
    <source>
        <strain evidence="7 8">MCA 3645</strain>
    </source>
</reference>
<dbReference type="InterPro" id="IPR001180">
    <property type="entry name" value="CNH_dom"/>
</dbReference>
<dbReference type="OrthoDB" id="5325112at2759"/>
<dbReference type="GO" id="GO:0006914">
    <property type="term" value="P:autophagy"/>
    <property type="evidence" value="ECO:0007669"/>
    <property type="project" value="TreeGrafter"/>
</dbReference>
<dbReference type="PROSITE" id="PS50219">
    <property type="entry name" value="CNH"/>
    <property type="match status" value="1"/>
</dbReference>